<proteinExistence type="predicted"/>
<sequence length="539" mass="58620">MRSFLFAALSVAAGIWAAPAAAGDAPKPKLVVAVSVDQFSADLFGQYRRHFTGGLARLANGVVYSSGYQSHAATETCPGHATILTGVRPARSGIIANNWFDLRAARADKNIYCAEDERVPGTSSEKYEVSTVHLKVPTLGDHMKRADPRSRVAAVAGKDRTAVMMGGHDVDQRWWWSGSAFTGPGTSPAAARANHRVAEALARAQDPLPLPAPCVARRRAVAIDGGDRQVGAGQFGRAAGNVKVFRASPELDQATLDLASGLRREMRLGEGEASDLLIVGLAATDYVGHTFGNQGSEMCLHLLALDQALGEFFQELDRTGLDYLVMLTADHGGQDIPERNREHGITEAARVDPSLSFETVGKRLKEKFRLKSSPLHGELASGDMYVDPTLKPRLRRKVIAEAVRIYRAHRDVAAVLTADEIAAAPQPVGPPDRWTLMDRAKASFDRERSGDFLVMLRPRIVAYLDTKNYLASHGSPWDYDRRVPILFWRKGMAPFDQMLAVETVDIMPTLAVLLKLPIPPGTIDGRCLDLDEGPESSCR</sequence>
<dbReference type="Gene3D" id="3.30.1360.150">
    <property type="match status" value="1"/>
</dbReference>
<dbReference type="Proteomes" id="UP001259572">
    <property type="component" value="Unassembled WGS sequence"/>
</dbReference>
<dbReference type="PIRSF" id="PIRSF031924">
    <property type="entry name" value="Pi-irrepressible_AP"/>
    <property type="match status" value="1"/>
</dbReference>
<keyword evidence="3" id="KW-1185">Reference proteome</keyword>
<dbReference type="PANTHER" id="PTHR10151">
    <property type="entry name" value="ECTONUCLEOTIDE PYROPHOSPHATASE/PHOSPHODIESTERASE"/>
    <property type="match status" value="1"/>
</dbReference>
<dbReference type="Gene3D" id="3.40.720.10">
    <property type="entry name" value="Alkaline Phosphatase, subunit A"/>
    <property type="match status" value="1"/>
</dbReference>
<dbReference type="SUPFAM" id="SSF53649">
    <property type="entry name" value="Alkaline phosphatase-like"/>
    <property type="match status" value="1"/>
</dbReference>
<dbReference type="RefSeq" id="WP_315727254.1">
    <property type="nucleotide sequence ID" value="NZ_JAVUPU010000007.1"/>
</dbReference>
<accession>A0ABU3Q9S2</accession>
<dbReference type="PANTHER" id="PTHR10151:SF114">
    <property type="entry name" value="ECTONUCLEOTIDE PYROPHOSPHATASE_PHOSPHODIESTERASE C27A7.3"/>
    <property type="match status" value="1"/>
</dbReference>
<name>A0ABU3Q9S2_9SPHN</name>
<keyword evidence="1" id="KW-0732">Signal</keyword>
<feature type="signal peptide" evidence="1">
    <location>
        <begin position="1"/>
        <end position="22"/>
    </location>
</feature>
<protein>
    <submittedName>
        <fullName evidence="2">Alkaline phosphatase family protein</fullName>
    </submittedName>
</protein>
<organism evidence="2 3">
    <name type="scientific">Sphingosinicella rhizophila</name>
    <dbReference type="NCBI Taxonomy" id="3050082"/>
    <lineage>
        <taxon>Bacteria</taxon>
        <taxon>Pseudomonadati</taxon>
        <taxon>Pseudomonadota</taxon>
        <taxon>Alphaproteobacteria</taxon>
        <taxon>Sphingomonadales</taxon>
        <taxon>Sphingosinicellaceae</taxon>
        <taxon>Sphingosinicella</taxon>
    </lineage>
</organism>
<evidence type="ECO:0000313" key="3">
    <source>
        <dbReference type="Proteomes" id="UP001259572"/>
    </source>
</evidence>
<comment type="caution">
    <text evidence="2">The sequence shown here is derived from an EMBL/GenBank/DDBJ whole genome shotgun (WGS) entry which is preliminary data.</text>
</comment>
<dbReference type="CDD" id="cd16016">
    <property type="entry name" value="AP-SPAP"/>
    <property type="match status" value="1"/>
</dbReference>
<dbReference type="InterPro" id="IPR002591">
    <property type="entry name" value="Phosphodiest/P_Trfase"/>
</dbReference>
<gene>
    <name evidence="2" type="ORF">RQX22_14440</name>
</gene>
<evidence type="ECO:0000313" key="2">
    <source>
        <dbReference type="EMBL" id="MDT9600156.1"/>
    </source>
</evidence>
<dbReference type="Pfam" id="PF01663">
    <property type="entry name" value="Phosphodiest"/>
    <property type="match status" value="1"/>
</dbReference>
<evidence type="ECO:0000256" key="1">
    <source>
        <dbReference type="SAM" id="SignalP"/>
    </source>
</evidence>
<reference evidence="2 3" key="1">
    <citation type="submission" date="2023-05" db="EMBL/GenBank/DDBJ databases">
        <authorList>
            <person name="Guo Y."/>
        </authorList>
    </citation>
    <scope>NUCLEOTIDE SEQUENCE [LARGE SCALE GENOMIC DNA]</scope>
    <source>
        <strain evidence="2 3">GR2756</strain>
    </source>
</reference>
<dbReference type="InterPro" id="IPR017850">
    <property type="entry name" value="Alkaline_phosphatase_core_sf"/>
</dbReference>
<dbReference type="InterPro" id="IPR026263">
    <property type="entry name" value="Alkaline_phosphatase_prok"/>
</dbReference>
<dbReference type="EMBL" id="JAVUPU010000007">
    <property type="protein sequence ID" value="MDT9600156.1"/>
    <property type="molecule type" value="Genomic_DNA"/>
</dbReference>
<feature type="chain" id="PRO_5045725313" evidence="1">
    <location>
        <begin position="23"/>
        <end position="539"/>
    </location>
</feature>